<proteinExistence type="predicted"/>
<dbReference type="EMBL" id="JAEUBG010005651">
    <property type="protein sequence ID" value="KAH3673440.1"/>
    <property type="molecule type" value="Genomic_DNA"/>
</dbReference>
<accession>A0A9P8PKX9</accession>
<keyword evidence="2" id="KW-1185">Reference proteome</keyword>
<dbReference type="Proteomes" id="UP000774326">
    <property type="component" value="Unassembled WGS sequence"/>
</dbReference>
<evidence type="ECO:0000313" key="2">
    <source>
        <dbReference type="Proteomes" id="UP000774326"/>
    </source>
</evidence>
<reference evidence="1" key="2">
    <citation type="submission" date="2021-01" db="EMBL/GenBank/DDBJ databases">
        <authorList>
            <person name="Schikora-Tamarit M.A."/>
        </authorList>
    </citation>
    <scope>NUCLEOTIDE SEQUENCE</scope>
    <source>
        <strain evidence="1">CBS2887</strain>
    </source>
</reference>
<gene>
    <name evidence="1" type="ORF">WICPIJ_009828</name>
</gene>
<reference evidence="1" key="1">
    <citation type="journal article" date="2021" name="Open Biol.">
        <title>Shared evolutionary footprints suggest mitochondrial oxidative damage underlies multiple complex I losses in fungi.</title>
        <authorList>
            <person name="Schikora-Tamarit M.A."/>
            <person name="Marcet-Houben M."/>
            <person name="Nosek J."/>
            <person name="Gabaldon T."/>
        </authorList>
    </citation>
    <scope>NUCLEOTIDE SEQUENCE</scope>
    <source>
        <strain evidence="1">CBS2887</strain>
    </source>
</reference>
<name>A0A9P8PKX9_WICPI</name>
<comment type="caution">
    <text evidence="1">The sequence shown here is derived from an EMBL/GenBank/DDBJ whole genome shotgun (WGS) entry which is preliminary data.</text>
</comment>
<sequence>MNASTISMDEVDDFRSILTDIHQEDVDGHSIPVTHEQDLVGCLRGDQGVFDDIFPEMENYDALRYTENLEDGGCAFPVQTLLAPEAFEEGEVVTVNTLMNSHFSDQPTSDSDDVQEISAAPPLPSSFKVLLLNKTDILKITITSAKLSQIKTHKENLKPPSLKFDPLLFEYNNIDQNYKHCEKWITYITDHKIQDEKALKVIRDHRFRVNSLDKMNFLFFLLFTLDRGVFLRLISMSQGRRIYGCMDCNKKLFEIVEVRNKSGEVINFQGKFIMVEALEHRCSMGSIAIQTLKAANERTTKQLTALKKLQNGNSTLIQADINGLKKHNEKEQESLRQTFDWFKHQSIEAYFLEQSLTDIRKENIKSVIKPLLCLLILDDDSLFNGALHSGGEGSILKDVETRVLSLAVMVIIHLRFGMRKTLLQSYTNPRGLNPVIVFEQIKDRFQEIVAEIYDSDIALTKNDLEDLGRFVGRINRV</sequence>
<organism evidence="1 2">
    <name type="scientific">Wickerhamomyces pijperi</name>
    <name type="common">Yeast</name>
    <name type="synonym">Pichia pijperi</name>
    <dbReference type="NCBI Taxonomy" id="599730"/>
    <lineage>
        <taxon>Eukaryota</taxon>
        <taxon>Fungi</taxon>
        <taxon>Dikarya</taxon>
        <taxon>Ascomycota</taxon>
        <taxon>Saccharomycotina</taxon>
        <taxon>Saccharomycetes</taxon>
        <taxon>Phaffomycetales</taxon>
        <taxon>Wickerhamomycetaceae</taxon>
        <taxon>Wickerhamomyces</taxon>
    </lineage>
</organism>
<protein>
    <submittedName>
        <fullName evidence="1">Uncharacterized protein</fullName>
    </submittedName>
</protein>
<dbReference type="AlphaFoldDB" id="A0A9P8PKX9"/>
<evidence type="ECO:0000313" key="1">
    <source>
        <dbReference type="EMBL" id="KAH3673440.1"/>
    </source>
</evidence>